<sequence>MCRQRDALAMQLASESVKESIGDLPVRDFGQRSRSGGKAIAEHCRTHELHIRPRTGGESATTVQVGRSAANERADIAPRKTRCCVHVAKPNRIRLADQLARSSMGEKPGHDHQRNQRDQNQRDVRPRHPGYLGA</sequence>
<accession>A0A8D5WVK9</accession>
<proteinExistence type="predicted"/>
<evidence type="ECO:0000256" key="1">
    <source>
        <dbReference type="SAM" id="MobiDB-lite"/>
    </source>
</evidence>
<comment type="caution">
    <text evidence="2">The sequence shown here is derived from an EMBL/GenBank/DDBJ whole genome shotgun (WGS) entry which is preliminary data.</text>
</comment>
<evidence type="ECO:0000313" key="2">
    <source>
        <dbReference type="EMBL" id="COX96184.1"/>
    </source>
</evidence>
<dbReference type="Proteomes" id="UP000039021">
    <property type="component" value="Unassembled WGS sequence"/>
</dbReference>
<dbReference type="AlphaFoldDB" id="A0A8D5WVK9"/>
<gene>
    <name evidence="2" type="ORF">ERS007739_01937</name>
</gene>
<feature type="region of interest" description="Disordered" evidence="1">
    <location>
        <begin position="96"/>
        <end position="134"/>
    </location>
</feature>
<dbReference type="EMBL" id="CSBK01000822">
    <property type="protein sequence ID" value="COX96184.1"/>
    <property type="molecule type" value="Genomic_DNA"/>
</dbReference>
<feature type="region of interest" description="Disordered" evidence="1">
    <location>
        <begin position="52"/>
        <end position="73"/>
    </location>
</feature>
<feature type="compositionally biased region" description="Basic and acidic residues" evidence="1">
    <location>
        <begin position="107"/>
        <end position="126"/>
    </location>
</feature>
<organism evidence="2 3">
    <name type="scientific">Mycobacterium tuberculosis</name>
    <dbReference type="NCBI Taxonomy" id="1773"/>
    <lineage>
        <taxon>Bacteria</taxon>
        <taxon>Bacillati</taxon>
        <taxon>Actinomycetota</taxon>
        <taxon>Actinomycetes</taxon>
        <taxon>Mycobacteriales</taxon>
        <taxon>Mycobacteriaceae</taxon>
        <taxon>Mycobacterium</taxon>
        <taxon>Mycobacterium tuberculosis complex</taxon>
    </lineage>
</organism>
<evidence type="ECO:0000313" key="3">
    <source>
        <dbReference type="Proteomes" id="UP000039021"/>
    </source>
</evidence>
<reference evidence="3" key="1">
    <citation type="submission" date="2015-03" db="EMBL/GenBank/DDBJ databases">
        <authorList>
            <consortium name="Pathogen Informatics"/>
        </authorList>
    </citation>
    <scope>NUCLEOTIDE SEQUENCE [LARGE SCALE GENOMIC DNA]</scope>
    <source>
        <strain evidence="3">N09902308</strain>
    </source>
</reference>
<name>A0A8D5WVK9_MYCTX</name>
<protein>
    <submittedName>
        <fullName evidence="2">Uncharacterized protein</fullName>
    </submittedName>
</protein>